<dbReference type="Proteomes" id="UP000663870">
    <property type="component" value="Unassembled WGS sequence"/>
</dbReference>
<feature type="binding site" evidence="10">
    <location>
        <position position="47"/>
    </location>
    <ligand>
        <name>ATP</name>
        <dbReference type="ChEBI" id="CHEBI:30616"/>
    </ligand>
</feature>
<dbReference type="PROSITE" id="PS00108">
    <property type="entry name" value="PROTEIN_KINASE_ST"/>
    <property type="match status" value="1"/>
</dbReference>
<sequence length="332" mass="37982">MATNSASSNIPKKSIKDFKFIKEIGNGSYSTVSFAIETATNRELAIKAVDKDLIKRLKKIPEVFREKEILARLNDCPYAIKLYCTFQNERTLYFGLTYCSNGDLLQYITDADHFEEEIVRFYAAELIEALEQLHIRHIIHRDLKPENILLTDDMHIQLADFGSAVIIDNNEISQIDNNNSHNEENKSIQRKNSFVGTAQFVAPEILQHGPIHIGSDFWSLGCIIYQMVTGKHLFFGYHEYDIFNAVARVAYKLPDDFPKIIADLIQNLVRFEPTERLGSEETGGIDKLKAHPFFSTASYDTKWGNLLNQQSPLEAKMKLNSRPKTDNDKVEK</sequence>
<evidence type="ECO:0000256" key="5">
    <source>
        <dbReference type="ARBA" id="ARBA00022741"/>
    </source>
</evidence>
<evidence type="ECO:0000259" key="12">
    <source>
        <dbReference type="PROSITE" id="PS50011"/>
    </source>
</evidence>
<evidence type="ECO:0000256" key="6">
    <source>
        <dbReference type="ARBA" id="ARBA00022777"/>
    </source>
</evidence>
<dbReference type="PROSITE" id="PS00107">
    <property type="entry name" value="PROTEIN_KINASE_ATP"/>
    <property type="match status" value="1"/>
</dbReference>
<evidence type="ECO:0000313" key="15">
    <source>
        <dbReference type="EMBL" id="CAF1142932.1"/>
    </source>
</evidence>
<dbReference type="OrthoDB" id="347657at2759"/>
<dbReference type="EMBL" id="CAJOAX010001988">
    <property type="protein sequence ID" value="CAF3761977.1"/>
    <property type="molecule type" value="Genomic_DNA"/>
</dbReference>
<dbReference type="FunFam" id="1.10.510.10:FF:000833">
    <property type="entry name" value="AGC family protein kinase"/>
    <property type="match status" value="1"/>
</dbReference>
<feature type="domain" description="Protein kinase" evidence="12">
    <location>
        <begin position="18"/>
        <end position="294"/>
    </location>
</feature>
<evidence type="ECO:0000256" key="9">
    <source>
        <dbReference type="ARBA" id="ARBA00048679"/>
    </source>
</evidence>
<dbReference type="GO" id="GO:0004674">
    <property type="term" value="F:protein serine/threonine kinase activity"/>
    <property type="evidence" value="ECO:0007669"/>
    <property type="project" value="UniProtKB-KW"/>
</dbReference>
<dbReference type="Gene3D" id="3.30.200.20">
    <property type="entry name" value="Phosphorylase Kinase, domain 1"/>
    <property type="match status" value="1"/>
</dbReference>
<comment type="catalytic activity">
    <reaction evidence="9">
        <text>L-seryl-[protein] + ATP = O-phospho-L-seryl-[protein] + ADP + H(+)</text>
        <dbReference type="Rhea" id="RHEA:17989"/>
        <dbReference type="Rhea" id="RHEA-COMP:9863"/>
        <dbReference type="Rhea" id="RHEA-COMP:11604"/>
        <dbReference type="ChEBI" id="CHEBI:15378"/>
        <dbReference type="ChEBI" id="CHEBI:29999"/>
        <dbReference type="ChEBI" id="CHEBI:30616"/>
        <dbReference type="ChEBI" id="CHEBI:83421"/>
        <dbReference type="ChEBI" id="CHEBI:456216"/>
        <dbReference type="EC" id="2.7.11.1"/>
    </reaction>
</comment>
<dbReference type="EMBL" id="CAJOBE010003119">
    <property type="protein sequence ID" value="CAF3862605.1"/>
    <property type="molecule type" value="Genomic_DNA"/>
</dbReference>
<dbReference type="Proteomes" id="UP000663864">
    <property type="component" value="Unassembled WGS sequence"/>
</dbReference>
<dbReference type="PANTHER" id="PTHR24356:SF163">
    <property type="entry name" value="3-PHOSPHOINOSITIDE-DEPENDENT PROTEIN KINASE 1-RELATED"/>
    <property type="match status" value="1"/>
</dbReference>
<dbReference type="InterPro" id="IPR017441">
    <property type="entry name" value="Protein_kinase_ATP_BS"/>
</dbReference>
<gene>
    <name evidence="18" type="ORF">FNK824_LOCUS18556</name>
    <name evidence="19" type="ORF">JBS370_LOCUS22317</name>
    <name evidence="15" type="ORF">JXQ802_LOCUS21315</name>
    <name evidence="17" type="ORF">OTI717_LOCUS16170</name>
    <name evidence="16" type="ORF">RFH988_LOCUS23870</name>
    <name evidence="13" type="ORF">SEV965_LOCUS15949</name>
    <name evidence="14" type="ORF">ZHD862_LOCUS18813</name>
</gene>
<keyword evidence="5 10" id="KW-0547">Nucleotide-binding</keyword>
<dbReference type="SMART" id="SM00220">
    <property type="entry name" value="S_TKc"/>
    <property type="match status" value="1"/>
</dbReference>
<dbReference type="CDD" id="cd05581">
    <property type="entry name" value="STKc_PDK1"/>
    <property type="match status" value="1"/>
</dbReference>
<dbReference type="Proteomes" id="UP000663874">
    <property type="component" value="Unassembled WGS sequence"/>
</dbReference>
<evidence type="ECO:0000256" key="10">
    <source>
        <dbReference type="PROSITE-ProRule" id="PRU10141"/>
    </source>
</evidence>
<organism evidence="18 21">
    <name type="scientific">Rotaria sordida</name>
    <dbReference type="NCBI Taxonomy" id="392033"/>
    <lineage>
        <taxon>Eukaryota</taxon>
        <taxon>Metazoa</taxon>
        <taxon>Spiralia</taxon>
        <taxon>Gnathifera</taxon>
        <taxon>Rotifera</taxon>
        <taxon>Eurotatoria</taxon>
        <taxon>Bdelloidea</taxon>
        <taxon>Philodinida</taxon>
        <taxon>Philodinidae</taxon>
        <taxon>Rotaria</taxon>
    </lineage>
</organism>
<comment type="caution">
    <text evidence="18">The sequence shown here is derived from an EMBL/GenBank/DDBJ whole genome shotgun (WGS) entry which is preliminary data.</text>
</comment>
<evidence type="ECO:0000256" key="2">
    <source>
        <dbReference type="ARBA" id="ARBA00012513"/>
    </source>
</evidence>
<dbReference type="AlphaFoldDB" id="A0A819F6E5"/>
<dbReference type="EMBL" id="CAJNOO010001690">
    <property type="protein sequence ID" value="CAF1187671.1"/>
    <property type="molecule type" value="Genomic_DNA"/>
</dbReference>
<evidence type="ECO:0000313" key="18">
    <source>
        <dbReference type="EMBL" id="CAF3862605.1"/>
    </source>
</evidence>
<evidence type="ECO:0000313" key="17">
    <source>
        <dbReference type="EMBL" id="CAF3761977.1"/>
    </source>
</evidence>
<evidence type="ECO:0000313" key="14">
    <source>
        <dbReference type="EMBL" id="CAF1124534.1"/>
    </source>
</evidence>
<evidence type="ECO:0000313" key="20">
    <source>
        <dbReference type="Proteomes" id="UP000663870"/>
    </source>
</evidence>
<protein>
    <recommendedName>
        <fullName evidence="2">non-specific serine/threonine protein kinase</fullName>
        <ecNumber evidence="2">2.7.11.1</ecNumber>
    </recommendedName>
</protein>
<evidence type="ECO:0000256" key="8">
    <source>
        <dbReference type="ARBA" id="ARBA00047899"/>
    </source>
</evidence>
<dbReference type="EMBL" id="CAJOBD010003099">
    <property type="protein sequence ID" value="CAF3928418.1"/>
    <property type="molecule type" value="Genomic_DNA"/>
</dbReference>
<evidence type="ECO:0000256" key="7">
    <source>
        <dbReference type="ARBA" id="ARBA00022840"/>
    </source>
</evidence>
<dbReference type="Proteomes" id="UP000663836">
    <property type="component" value="Unassembled WGS sequence"/>
</dbReference>
<dbReference type="InterPro" id="IPR000719">
    <property type="entry name" value="Prot_kinase_dom"/>
</dbReference>
<dbReference type="Gene3D" id="1.10.510.10">
    <property type="entry name" value="Transferase(Phosphotransferase) domain 1"/>
    <property type="match status" value="1"/>
</dbReference>
<evidence type="ECO:0000256" key="11">
    <source>
        <dbReference type="RuleBase" id="RU000304"/>
    </source>
</evidence>
<evidence type="ECO:0000313" key="21">
    <source>
        <dbReference type="Proteomes" id="UP000663874"/>
    </source>
</evidence>
<dbReference type="InterPro" id="IPR008271">
    <property type="entry name" value="Ser/Thr_kinase_AS"/>
</dbReference>
<evidence type="ECO:0000256" key="1">
    <source>
        <dbReference type="ARBA" id="ARBA00010006"/>
    </source>
</evidence>
<dbReference type="Proteomes" id="UP000663882">
    <property type="component" value="Unassembled WGS sequence"/>
</dbReference>
<comment type="similarity">
    <text evidence="1">Belongs to the protein kinase superfamily. AGC Ser/Thr protein kinase family. PDPK1 subfamily.</text>
</comment>
<dbReference type="EMBL" id="CAJNOT010000995">
    <property type="protein sequence ID" value="CAF1124534.1"/>
    <property type="molecule type" value="Genomic_DNA"/>
</dbReference>
<dbReference type="EC" id="2.7.11.1" evidence="2"/>
<dbReference type="GO" id="GO:0005524">
    <property type="term" value="F:ATP binding"/>
    <property type="evidence" value="ECO:0007669"/>
    <property type="project" value="UniProtKB-UniRule"/>
</dbReference>
<evidence type="ECO:0000313" key="16">
    <source>
        <dbReference type="EMBL" id="CAF1187671.1"/>
    </source>
</evidence>
<accession>A0A819F6E5</accession>
<dbReference type="InterPro" id="IPR050236">
    <property type="entry name" value="Ser_Thr_kinase_AGC"/>
</dbReference>
<dbReference type="EMBL" id="CAJNOL010000625">
    <property type="protein sequence ID" value="CAF1142932.1"/>
    <property type="molecule type" value="Genomic_DNA"/>
</dbReference>
<dbReference type="Pfam" id="PF00069">
    <property type="entry name" value="Pkinase"/>
    <property type="match status" value="1"/>
</dbReference>
<keyword evidence="20" id="KW-1185">Reference proteome</keyword>
<evidence type="ECO:0000256" key="3">
    <source>
        <dbReference type="ARBA" id="ARBA00022527"/>
    </source>
</evidence>
<name>A0A819F6E5_9BILA</name>
<dbReference type="PANTHER" id="PTHR24356">
    <property type="entry name" value="SERINE/THREONINE-PROTEIN KINASE"/>
    <property type="match status" value="1"/>
</dbReference>
<keyword evidence="4" id="KW-0808">Transferase</keyword>
<dbReference type="GO" id="GO:0035556">
    <property type="term" value="P:intracellular signal transduction"/>
    <property type="evidence" value="ECO:0007669"/>
    <property type="project" value="TreeGrafter"/>
</dbReference>
<dbReference type="EMBL" id="CAJNOU010000855">
    <property type="protein sequence ID" value="CAF1102550.1"/>
    <property type="molecule type" value="Genomic_DNA"/>
</dbReference>
<dbReference type="Proteomes" id="UP000663823">
    <property type="component" value="Unassembled WGS sequence"/>
</dbReference>
<evidence type="ECO:0000313" key="13">
    <source>
        <dbReference type="EMBL" id="CAF1102550.1"/>
    </source>
</evidence>
<proteinExistence type="inferred from homology"/>
<comment type="catalytic activity">
    <reaction evidence="8">
        <text>L-threonyl-[protein] + ATP = O-phospho-L-threonyl-[protein] + ADP + H(+)</text>
        <dbReference type="Rhea" id="RHEA:46608"/>
        <dbReference type="Rhea" id="RHEA-COMP:11060"/>
        <dbReference type="Rhea" id="RHEA-COMP:11605"/>
        <dbReference type="ChEBI" id="CHEBI:15378"/>
        <dbReference type="ChEBI" id="CHEBI:30013"/>
        <dbReference type="ChEBI" id="CHEBI:30616"/>
        <dbReference type="ChEBI" id="CHEBI:61977"/>
        <dbReference type="ChEBI" id="CHEBI:456216"/>
        <dbReference type="EC" id="2.7.11.1"/>
    </reaction>
</comment>
<keyword evidence="3 11" id="KW-0723">Serine/threonine-protein kinase</keyword>
<keyword evidence="7 10" id="KW-0067">ATP-binding</keyword>
<dbReference type="SUPFAM" id="SSF56112">
    <property type="entry name" value="Protein kinase-like (PK-like)"/>
    <property type="match status" value="1"/>
</dbReference>
<dbReference type="InterPro" id="IPR039046">
    <property type="entry name" value="PDPK1"/>
</dbReference>
<dbReference type="InterPro" id="IPR011009">
    <property type="entry name" value="Kinase-like_dom_sf"/>
</dbReference>
<evidence type="ECO:0000256" key="4">
    <source>
        <dbReference type="ARBA" id="ARBA00022679"/>
    </source>
</evidence>
<dbReference type="Proteomes" id="UP000663889">
    <property type="component" value="Unassembled WGS sequence"/>
</dbReference>
<reference evidence="18" key="1">
    <citation type="submission" date="2021-02" db="EMBL/GenBank/DDBJ databases">
        <authorList>
            <person name="Nowell W R."/>
        </authorList>
    </citation>
    <scope>NUCLEOTIDE SEQUENCE</scope>
</reference>
<keyword evidence="6" id="KW-0418">Kinase</keyword>
<dbReference type="PROSITE" id="PS50011">
    <property type="entry name" value="PROTEIN_KINASE_DOM"/>
    <property type="match status" value="1"/>
</dbReference>
<evidence type="ECO:0000313" key="19">
    <source>
        <dbReference type="EMBL" id="CAF3928418.1"/>
    </source>
</evidence>